<comment type="function">
    <text evidence="1 6">Removes the N-terminal methionine from nascent proteins. The N-terminal methionine is often cleaved when the second residue in the primary sequence is small and uncharged (Met-Ala-, Cys, Gly, Pro, Ser, Thr, or Val). Requires deformylation of the N(alpha)-formylated initiator methionine before it can be hydrolyzed.</text>
</comment>
<dbReference type="HAMAP" id="MF_01974">
    <property type="entry name" value="MetAP_1"/>
    <property type="match status" value="1"/>
</dbReference>
<protein>
    <recommendedName>
        <fullName evidence="6 7">Methionine aminopeptidase</fullName>
        <shortName evidence="6">MAP</shortName>
        <shortName evidence="6">MetAP</shortName>
        <ecNumber evidence="6 7">3.4.11.18</ecNumber>
    </recommendedName>
    <alternativeName>
        <fullName evidence="6">Peptidase M</fullName>
    </alternativeName>
</protein>
<keyword evidence="2 6" id="KW-0031">Aminopeptidase</keyword>
<evidence type="ECO:0000256" key="5">
    <source>
        <dbReference type="ARBA" id="ARBA00022801"/>
    </source>
</evidence>
<comment type="cofactor">
    <cofactor evidence="6">
        <name>Co(2+)</name>
        <dbReference type="ChEBI" id="CHEBI:48828"/>
    </cofactor>
    <cofactor evidence="6">
        <name>Zn(2+)</name>
        <dbReference type="ChEBI" id="CHEBI:29105"/>
    </cofactor>
    <cofactor evidence="6">
        <name>Mn(2+)</name>
        <dbReference type="ChEBI" id="CHEBI:29035"/>
    </cofactor>
    <cofactor evidence="6">
        <name>Fe(2+)</name>
        <dbReference type="ChEBI" id="CHEBI:29033"/>
    </cofactor>
    <text evidence="6">Binds 2 divalent metal cations per subunit. Has a high-affinity and a low affinity metal-binding site. The true nature of the physiological cofactor is under debate. The enzyme is active with cobalt, zinc, manganese or divalent iron ions. Most likely, methionine aminopeptidases function as mononuclear Fe(2+)-metalloproteases under physiological conditions, and the catalytically relevant metal-binding site has been assigned to the histidine-containing high-affinity site.</text>
</comment>
<sequence length="281" mass="29999">MRSKIEYKTPRQISYMREAGLIVAAIHDALREAAQPGAVLRDLDACAAEVIAAHDARSNFLGYYGYPASVCISVNDTVVHGIPDDTTLREGDLVSFDCGAYIERDGQQWHGDACLSVLVGGKRAASRDAIALDAVTNEAMWAGVASLASGKTVACVGDAVETVVEEQAASIGFEAGIVEEFIGHGIGTAMHQEPDILNFRARGRQPKIKPGMVVCVEPILTRGSNEVVTLEDQWTVKTCDHQLACHWEHEVAILDDGISVLTAPDCGVAELARFGVTPVAL</sequence>
<feature type="binding site" evidence="6">
    <location>
        <position position="248"/>
    </location>
    <ligand>
        <name>a divalent metal cation</name>
        <dbReference type="ChEBI" id="CHEBI:60240"/>
        <label>1</label>
    </ligand>
</feature>
<feature type="domain" description="Peptidase M24" evidence="8">
    <location>
        <begin position="15"/>
        <end position="237"/>
    </location>
</feature>
<evidence type="ECO:0000256" key="4">
    <source>
        <dbReference type="ARBA" id="ARBA00022723"/>
    </source>
</evidence>
<dbReference type="NCBIfam" id="TIGR00500">
    <property type="entry name" value="met_pdase_I"/>
    <property type="match status" value="1"/>
</dbReference>
<dbReference type="GO" id="GO:0005829">
    <property type="term" value="C:cytosol"/>
    <property type="evidence" value="ECO:0007669"/>
    <property type="project" value="TreeGrafter"/>
</dbReference>
<dbReference type="InterPro" id="IPR000994">
    <property type="entry name" value="Pept_M24"/>
</dbReference>
<evidence type="ECO:0000313" key="9">
    <source>
        <dbReference type="EMBL" id="MBD3689183.1"/>
    </source>
</evidence>
<accession>A0A8I0KU06</accession>
<keyword evidence="10" id="KW-1185">Reference proteome</keyword>
<dbReference type="Pfam" id="PF00557">
    <property type="entry name" value="Peptidase_M24"/>
    <property type="match status" value="1"/>
</dbReference>
<keyword evidence="5 6" id="KW-0378">Hydrolase</keyword>
<dbReference type="InterPro" id="IPR001714">
    <property type="entry name" value="Pept_M24_MAP"/>
</dbReference>
<dbReference type="PRINTS" id="PR00599">
    <property type="entry name" value="MAPEPTIDASE"/>
</dbReference>
<dbReference type="EMBL" id="JACRUO010000001">
    <property type="protein sequence ID" value="MBD3689183.1"/>
    <property type="molecule type" value="Genomic_DNA"/>
</dbReference>
<dbReference type="EC" id="3.4.11.18" evidence="6 7"/>
<dbReference type="GO" id="GO:0006508">
    <property type="term" value="P:proteolysis"/>
    <property type="evidence" value="ECO:0007669"/>
    <property type="project" value="UniProtKB-KW"/>
</dbReference>
<dbReference type="Gene3D" id="3.90.230.10">
    <property type="entry name" value="Creatinase/methionine aminopeptidase superfamily"/>
    <property type="match status" value="1"/>
</dbReference>
<evidence type="ECO:0000256" key="2">
    <source>
        <dbReference type="ARBA" id="ARBA00022438"/>
    </source>
</evidence>
<feature type="binding site" evidence="6">
    <location>
        <position position="184"/>
    </location>
    <ligand>
        <name>a divalent metal cation</name>
        <dbReference type="ChEBI" id="CHEBI:60240"/>
        <label>2</label>
        <note>catalytic</note>
    </ligand>
</feature>
<feature type="binding site" evidence="6">
    <location>
        <position position="97"/>
    </location>
    <ligand>
        <name>a divalent metal cation</name>
        <dbReference type="ChEBI" id="CHEBI:60240"/>
        <label>1</label>
    </ligand>
</feature>
<dbReference type="InterPro" id="IPR002467">
    <property type="entry name" value="Pept_M24A_MAP1"/>
</dbReference>
<evidence type="ECO:0000256" key="1">
    <source>
        <dbReference type="ARBA" id="ARBA00002521"/>
    </source>
</evidence>
<dbReference type="GO" id="GO:0004239">
    <property type="term" value="F:initiator methionyl aminopeptidase activity"/>
    <property type="evidence" value="ECO:0007669"/>
    <property type="project" value="UniProtKB-UniRule"/>
</dbReference>
<dbReference type="GO" id="GO:0046872">
    <property type="term" value="F:metal ion binding"/>
    <property type="evidence" value="ECO:0007669"/>
    <property type="project" value="UniProtKB-UniRule"/>
</dbReference>
<keyword evidence="3 6" id="KW-0645">Protease</keyword>
<dbReference type="PANTHER" id="PTHR43330:SF27">
    <property type="entry name" value="METHIONINE AMINOPEPTIDASE"/>
    <property type="match status" value="1"/>
</dbReference>
<keyword evidence="4 6" id="KW-0479">Metal-binding</keyword>
<feature type="binding site" evidence="6">
    <location>
        <position position="248"/>
    </location>
    <ligand>
        <name>a divalent metal cation</name>
        <dbReference type="ChEBI" id="CHEBI:60240"/>
        <label>2</label>
        <note>catalytic</note>
    </ligand>
</feature>
<comment type="caution">
    <text evidence="9">The sequence shown here is derived from an EMBL/GenBank/DDBJ whole genome shotgun (WGS) entry which is preliminary data.</text>
</comment>
<organism evidence="9 10">
    <name type="scientific">Nanchangia anserum</name>
    <dbReference type="NCBI Taxonomy" id="2692125"/>
    <lineage>
        <taxon>Bacteria</taxon>
        <taxon>Bacillati</taxon>
        <taxon>Actinomycetota</taxon>
        <taxon>Actinomycetes</taxon>
        <taxon>Actinomycetales</taxon>
        <taxon>Actinomycetaceae</taxon>
        <taxon>Nanchangia</taxon>
    </lineage>
</organism>
<name>A0A8I0KU06_9ACTO</name>
<proteinExistence type="inferred from homology"/>
<comment type="similarity">
    <text evidence="6">Belongs to the peptidase M24A family. Methionine aminopeptidase type 1 subfamily.</text>
</comment>
<dbReference type="PROSITE" id="PS00680">
    <property type="entry name" value="MAP_1"/>
    <property type="match status" value="1"/>
</dbReference>
<evidence type="ECO:0000256" key="6">
    <source>
        <dbReference type="HAMAP-Rule" id="MF_01974"/>
    </source>
</evidence>
<evidence type="ECO:0000256" key="3">
    <source>
        <dbReference type="ARBA" id="ARBA00022670"/>
    </source>
</evidence>
<dbReference type="RefSeq" id="WP_191071250.1">
    <property type="nucleotide sequence ID" value="NZ_JACRUO010000001.1"/>
</dbReference>
<comment type="subunit">
    <text evidence="6">Monomer.</text>
</comment>
<evidence type="ECO:0000313" key="10">
    <source>
        <dbReference type="Proteomes" id="UP000627538"/>
    </source>
</evidence>
<dbReference type="GO" id="GO:0070006">
    <property type="term" value="F:metalloaminopeptidase activity"/>
    <property type="evidence" value="ECO:0007669"/>
    <property type="project" value="UniProtKB-UniRule"/>
</dbReference>
<dbReference type="Proteomes" id="UP000627538">
    <property type="component" value="Unassembled WGS sequence"/>
</dbReference>
<dbReference type="AlphaFoldDB" id="A0A8I0KU06"/>
<feature type="binding site" evidence="6">
    <location>
        <position position="80"/>
    </location>
    <ligand>
        <name>substrate</name>
    </ligand>
</feature>
<gene>
    <name evidence="6 9" type="primary">map</name>
    <name evidence="9" type="ORF">H8R10_02925</name>
</gene>
<comment type="catalytic activity">
    <reaction evidence="6 7">
        <text>Release of N-terminal amino acids, preferentially methionine, from peptides and arylamides.</text>
        <dbReference type="EC" id="3.4.11.18"/>
    </reaction>
</comment>
<feature type="binding site" evidence="6">
    <location>
        <position position="191"/>
    </location>
    <ligand>
        <name>substrate</name>
    </ligand>
</feature>
<evidence type="ECO:0000256" key="7">
    <source>
        <dbReference type="RuleBase" id="RU003653"/>
    </source>
</evidence>
<dbReference type="PANTHER" id="PTHR43330">
    <property type="entry name" value="METHIONINE AMINOPEPTIDASE"/>
    <property type="match status" value="1"/>
</dbReference>
<feature type="binding site" evidence="6">
    <location>
        <position position="217"/>
    </location>
    <ligand>
        <name>a divalent metal cation</name>
        <dbReference type="ChEBI" id="CHEBI:60240"/>
        <label>2</label>
        <note>catalytic</note>
    </ligand>
</feature>
<dbReference type="CDD" id="cd01086">
    <property type="entry name" value="MetAP1"/>
    <property type="match status" value="1"/>
</dbReference>
<dbReference type="InterPro" id="IPR036005">
    <property type="entry name" value="Creatinase/aminopeptidase-like"/>
</dbReference>
<reference evidence="9 10" key="1">
    <citation type="submission" date="2020-08" db="EMBL/GenBank/DDBJ databases">
        <title>Winkia gen. nov., sp. nov., isolated from faeces of the Anser albifrons in China.</title>
        <authorList>
            <person name="Liu Q."/>
        </authorList>
    </citation>
    <scope>NUCLEOTIDE SEQUENCE [LARGE SCALE GENOMIC DNA]</scope>
    <source>
        <strain evidence="9 10">C62</strain>
    </source>
</reference>
<feature type="binding site" evidence="6">
    <location>
        <position position="112"/>
    </location>
    <ligand>
        <name>a divalent metal cation</name>
        <dbReference type="ChEBI" id="CHEBI:60240"/>
        <label>2</label>
        <note>catalytic</note>
    </ligand>
</feature>
<feature type="binding site" evidence="6">
    <location>
        <position position="112"/>
    </location>
    <ligand>
        <name>a divalent metal cation</name>
        <dbReference type="ChEBI" id="CHEBI:60240"/>
        <label>1</label>
    </ligand>
</feature>
<dbReference type="SUPFAM" id="SSF55920">
    <property type="entry name" value="Creatinase/aminopeptidase"/>
    <property type="match status" value="1"/>
</dbReference>
<evidence type="ECO:0000259" key="8">
    <source>
        <dbReference type="Pfam" id="PF00557"/>
    </source>
</evidence>